<dbReference type="EMBL" id="JAEPRD010000191">
    <property type="protein sequence ID" value="KAG2194661.1"/>
    <property type="molecule type" value="Genomic_DNA"/>
</dbReference>
<protein>
    <submittedName>
        <fullName evidence="1">Uncharacterized protein</fullName>
    </submittedName>
</protein>
<keyword evidence="2" id="KW-1185">Reference proteome</keyword>
<accession>A0A8H7UQC9</accession>
<gene>
    <name evidence="1" type="ORF">INT47_002345</name>
</gene>
<organism evidence="1 2">
    <name type="scientific">Mucor saturninus</name>
    <dbReference type="NCBI Taxonomy" id="64648"/>
    <lineage>
        <taxon>Eukaryota</taxon>
        <taxon>Fungi</taxon>
        <taxon>Fungi incertae sedis</taxon>
        <taxon>Mucoromycota</taxon>
        <taxon>Mucoromycotina</taxon>
        <taxon>Mucoromycetes</taxon>
        <taxon>Mucorales</taxon>
        <taxon>Mucorineae</taxon>
        <taxon>Mucoraceae</taxon>
        <taxon>Mucor</taxon>
    </lineage>
</organism>
<proteinExistence type="predicted"/>
<evidence type="ECO:0000313" key="2">
    <source>
        <dbReference type="Proteomes" id="UP000603453"/>
    </source>
</evidence>
<dbReference type="Proteomes" id="UP000603453">
    <property type="component" value="Unassembled WGS sequence"/>
</dbReference>
<name>A0A8H7UQC9_9FUNG</name>
<reference evidence="1" key="1">
    <citation type="submission" date="2020-12" db="EMBL/GenBank/DDBJ databases">
        <title>Metabolic potential, ecology and presence of endohyphal bacteria is reflected in genomic diversity of Mucoromycotina.</title>
        <authorList>
            <person name="Muszewska A."/>
            <person name="Okrasinska A."/>
            <person name="Steczkiewicz K."/>
            <person name="Drgas O."/>
            <person name="Orlowska M."/>
            <person name="Perlinska-Lenart U."/>
            <person name="Aleksandrzak-Piekarczyk T."/>
            <person name="Szatraj K."/>
            <person name="Zielenkiewicz U."/>
            <person name="Pilsyk S."/>
            <person name="Malc E."/>
            <person name="Mieczkowski P."/>
            <person name="Kruszewska J.S."/>
            <person name="Biernat P."/>
            <person name="Pawlowska J."/>
        </authorList>
    </citation>
    <scope>NUCLEOTIDE SEQUENCE</scope>
    <source>
        <strain evidence="1">WA0000017839</strain>
    </source>
</reference>
<sequence length="69" mass="7847">MVAVHPISNNTNQKFQDSYKYLVSQQRRPSSKTANKFTTGKNAIINVLRNGYNKEVVSLIAATFDKMRI</sequence>
<dbReference type="AlphaFoldDB" id="A0A8H7UQC9"/>
<evidence type="ECO:0000313" key="1">
    <source>
        <dbReference type="EMBL" id="KAG2194661.1"/>
    </source>
</evidence>
<comment type="caution">
    <text evidence="1">The sequence shown here is derived from an EMBL/GenBank/DDBJ whole genome shotgun (WGS) entry which is preliminary data.</text>
</comment>